<sequence length="152" mass="16300">MSDGLRQVSLERTSRGRLVARNERGATLALGMGEDGDFTPVELLLVAIAGCAAIDVDLITGKRSAPEEFRVDASGVKIRDQHGNRLVELSVDFQIRFPDDDGGRAAEAVLHRAINASHDRLCTVSRTVETSSPVTVNLRGARVAGPQLAPEQ</sequence>
<dbReference type="Proteomes" id="UP000007947">
    <property type="component" value="Chromosome"/>
</dbReference>
<dbReference type="InterPro" id="IPR015946">
    <property type="entry name" value="KH_dom-like_a/b"/>
</dbReference>
<organism evidence="1 2">
    <name type="scientific">Microlunatus phosphovorus (strain ATCC 700054 / DSM 10555 / JCM 9379 / NBRC 101784 / NCIMB 13414 / VKM Ac-1990 / NM-1)</name>
    <dbReference type="NCBI Taxonomy" id="1032480"/>
    <lineage>
        <taxon>Bacteria</taxon>
        <taxon>Bacillati</taxon>
        <taxon>Actinomycetota</taxon>
        <taxon>Actinomycetes</taxon>
        <taxon>Propionibacteriales</taxon>
        <taxon>Propionibacteriaceae</taxon>
        <taxon>Microlunatus</taxon>
    </lineage>
</organism>
<evidence type="ECO:0000313" key="1">
    <source>
        <dbReference type="EMBL" id="BAK38348.1"/>
    </source>
</evidence>
<dbReference type="PANTHER" id="PTHR34352">
    <property type="entry name" value="PROTEIN YHFA"/>
    <property type="match status" value="1"/>
</dbReference>
<protein>
    <recommendedName>
        <fullName evidence="3">Oxidoreductase</fullName>
    </recommendedName>
</protein>
<dbReference type="InterPro" id="IPR003718">
    <property type="entry name" value="OsmC/Ohr_fam"/>
</dbReference>
<dbReference type="RefSeq" id="WP_013866159.1">
    <property type="nucleotide sequence ID" value="NC_015635.1"/>
</dbReference>
<dbReference type="InterPro" id="IPR036102">
    <property type="entry name" value="OsmC/Ohrsf"/>
</dbReference>
<name>F5XIW0_MICPN</name>
<reference evidence="1 2" key="1">
    <citation type="submission" date="2011-05" db="EMBL/GenBank/DDBJ databases">
        <title>Whole genome sequence of Microlunatus phosphovorus NM-1.</title>
        <authorList>
            <person name="Hosoyama A."/>
            <person name="Sasaki K."/>
            <person name="Harada T."/>
            <person name="Igarashi R."/>
            <person name="Kawakoshi A."/>
            <person name="Sasagawa M."/>
            <person name="Fukada J."/>
            <person name="Nakamura S."/>
            <person name="Katano Y."/>
            <person name="Hanada S."/>
            <person name="Kamagata Y."/>
            <person name="Nakamura N."/>
            <person name="Yamazaki S."/>
            <person name="Fujita N."/>
        </authorList>
    </citation>
    <scope>NUCLEOTIDE SEQUENCE [LARGE SCALE GENOMIC DNA]</scope>
    <source>
        <strain evidence="2">ATCC 700054 / DSM 10555 / JCM 9379 / NBRC 101784 / NCIMB 13414 / VKM Ac-1990 / NM-1</strain>
    </source>
</reference>
<dbReference type="PANTHER" id="PTHR34352:SF1">
    <property type="entry name" value="PROTEIN YHFA"/>
    <property type="match status" value="1"/>
</dbReference>
<dbReference type="KEGG" id="mph:MLP_53340"/>
<dbReference type="Gene3D" id="3.30.300.20">
    <property type="match status" value="1"/>
</dbReference>
<dbReference type="SUPFAM" id="SSF82784">
    <property type="entry name" value="OsmC-like"/>
    <property type="match status" value="1"/>
</dbReference>
<evidence type="ECO:0008006" key="3">
    <source>
        <dbReference type="Google" id="ProtNLM"/>
    </source>
</evidence>
<keyword evidence="2" id="KW-1185">Reference proteome</keyword>
<dbReference type="AlphaFoldDB" id="F5XIW0"/>
<evidence type="ECO:0000313" key="2">
    <source>
        <dbReference type="Proteomes" id="UP000007947"/>
    </source>
</evidence>
<dbReference type="HOGENOM" id="CLU_114057_0_1_11"/>
<accession>F5XIW0</accession>
<dbReference type="OrthoDB" id="4864805at2"/>
<gene>
    <name evidence="1" type="ordered locus">MLP_53340</name>
</gene>
<dbReference type="EMBL" id="AP012204">
    <property type="protein sequence ID" value="BAK38348.1"/>
    <property type="molecule type" value="Genomic_DNA"/>
</dbReference>
<proteinExistence type="predicted"/>
<dbReference type="eggNOG" id="COG1765">
    <property type="taxonomic scope" value="Bacteria"/>
</dbReference>
<dbReference type="STRING" id="1032480.MLP_53340"/>
<dbReference type="Pfam" id="PF02566">
    <property type="entry name" value="OsmC"/>
    <property type="match status" value="1"/>
</dbReference>